<reference evidence="7 8" key="1">
    <citation type="submission" date="2024-04" db="EMBL/GenBank/DDBJ databases">
        <authorList>
            <consortium name="Genoscope - CEA"/>
            <person name="William W."/>
        </authorList>
    </citation>
    <scope>NUCLEOTIDE SEQUENCE [LARGE SCALE GENOMIC DNA]</scope>
</reference>
<dbReference type="Gene3D" id="3.30.160.60">
    <property type="entry name" value="Classic Zinc Finger"/>
    <property type="match status" value="4"/>
</dbReference>
<dbReference type="GO" id="GO:0008270">
    <property type="term" value="F:zinc ion binding"/>
    <property type="evidence" value="ECO:0007669"/>
    <property type="project" value="UniProtKB-KW"/>
</dbReference>
<dbReference type="SMART" id="SM00355">
    <property type="entry name" value="ZnF_C2H2"/>
    <property type="match status" value="10"/>
</dbReference>
<evidence type="ECO:0000256" key="2">
    <source>
        <dbReference type="ARBA" id="ARBA00022737"/>
    </source>
</evidence>
<keyword evidence="3 5" id="KW-0863">Zinc-finger</keyword>
<protein>
    <recommendedName>
        <fullName evidence="6">C2H2-type domain-containing protein</fullName>
    </recommendedName>
</protein>
<proteinExistence type="predicted"/>
<dbReference type="InterPro" id="IPR036236">
    <property type="entry name" value="Znf_C2H2_sf"/>
</dbReference>
<dbReference type="PANTHER" id="PTHR24379:SF121">
    <property type="entry name" value="C2H2-TYPE DOMAIN-CONTAINING PROTEIN"/>
    <property type="match status" value="1"/>
</dbReference>
<accession>A0AAV2IBY0</accession>
<feature type="domain" description="C2H2-type" evidence="6">
    <location>
        <begin position="177"/>
        <end position="209"/>
    </location>
</feature>
<keyword evidence="1" id="KW-0479">Metal-binding</keyword>
<feature type="domain" description="C2H2-type" evidence="6">
    <location>
        <begin position="147"/>
        <end position="175"/>
    </location>
</feature>
<comment type="caution">
    <text evidence="7">The sequence shown here is derived from an EMBL/GenBank/DDBJ whole genome shotgun (WGS) entry which is preliminary data.</text>
</comment>
<evidence type="ECO:0000256" key="1">
    <source>
        <dbReference type="ARBA" id="ARBA00022723"/>
    </source>
</evidence>
<evidence type="ECO:0000259" key="6">
    <source>
        <dbReference type="PROSITE" id="PS50157"/>
    </source>
</evidence>
<feature type="domain" description="C2H2-type" evidence="6">
    <location>
        <begin position="266"/>
        <end position="289"/>
    </location>
</feature>
<dbReference type="SUPFAM" id="SSF57667">
    <property type="entry name" value="beta-beta-alpha zinc fingers"/>
    <property type="match status" value="2"/>
</dbReference>
<keyword evidence="4" id="KW-0862">Zinc</keyword>
<evidence type="ECO:0000256" key="5">
    <source>
        <dbReference type="PROSITE-ProRule" id="PRU00042"/>
    </source>
</evidence>
<keyword evidence="8" id="KW-1185">Reference proteome</keyword>
<evidence type="ECO:0000256" key="3">
    <source>
        <dbReference type="ARBA" id="ARBA00022771"/>
    </source>
</evidence>
<gene>
    <name evidence="7" type="ORF">GSLYS_00016519001</name>
</gene>
<dbReference type="EMBL" id="CAXITT010000518">
    <property type="protein sequence ID" value="CAL1542985.1"/>
    <property type="molecule type" value="Genomic_DNA"/>
</dbReference>
<dbReference type="PROSITE" id="PS50157">
    <property type="entry name" value="ZINC_FINGER_C2H2_2"/>
    <property type="match status" value="3"/>
</dbReference>
<evidence type="ECO:0000313" key="7">
    <source>
        <dbReference type="EMBL" id="CAL1542985.1"/>
    </source>
</evidence>
<evidence type="ECO:0000313" key="8">
    <source>
        <dbReference type="Proteomes" id="UP001497497"/>
    </source>
</evidence>
<dbReference type="InterPro" id="IPR013087">
    <property type="entry name" value="Znf_C2H2_type"/>
</dbReference>
<organism evidence="7 8">
    <name type="scientific">Lymnaea stagnalis</name>
    <name type="common">Great pond snail</name>
    <name type="synonym">Helix stagnalis</name>
    <dbReference type="NCBI Taxonomy" id="6523"/>
    <lineage>
        <taxon>Eukaryota</taxon>
        <taxon>Metazoa</taxon>
        <taxon>Spiralia</taxon>
        <taxon>Lophotrochozoa</taxon>
        <taxon>Mollusca</taxon>
        <taxon>Gastropoda</taxon>
        <taxon>Heterobranchia</taxon>
        <taxon>Euthyneura</taxon>
        <taxon>Panpulmonata</taxon>
        <taxon>Hygrophila</taxon>
        <taxon>Lymnaeoidea</taxon>
        <taxon>Lymnaeidae</taxon>
        <taxon>Lymnaea</taxon>
    </lineage>
</organism>
<evidence type="ECO:0000256" key="4">
    <source>
        <dbReference type="ARBA" id="ARBA00022833"/>
    </source>
</evidence>
<keyword evidence="2" id="KW-0677">Repeat</keyword>
<name>A0AAV2IBY0_LYMST</name>
<sequence length="583" mass="66055">MNCKEIIPIENEATVDAYPRPSLRCCRVCLRLFPNDYVLFTHVRAHHATCESRDAVYLEELRARSRLVCPVCCDPPLYFATPTKLRRHLRQHHGIEHHVEACRFCHAEFLDKQELELHVDLSHNLYPGLVSLLSPPQQMLRTERSLLSCSRCNIMFSDRAALLSHTLKVHPELNQFNICRLCDKVFESGPALHKHLKKAHEQTHNGELKCPFCPAWLPNMELASVHRVTLHNGAVPVHCPFCGAGYQSLHPMYNHVRSQHLQTEAHICPECQASFPSSRMLSDHNRKVHLMPPHIAKDNLMGSNSTTYCCPFCTVSFMRTYDLAVHVINSHRDRLLPSQCHLCMQSFVSDIVMKMHMSGAHGVEVHEGDEVGYLHGHFSNRDPVLEDGSEDLYSHGDSFVARGPRGRHVRRHIIDHQDILETQEAGRYLQELEDRESETIVYLNERNQVVNTGEMFGNCSSMEDVQLLGEAGEEFNLQAVDYLETLSNDSIAVGADVVADVSIDEITNARGKVNRNQELLGMASQFEIDGVLYELASSHDAPAHHLRGTSDIMTIDGSDMRVLGDRITIDANDFAHLLRQQVQ</sequence>
<dbReference type="AlphaFoldDB" id="A0AAV2IBY0"/>
<dbReference type="PANTHER" id="PTHR24379">
    <property type="entry name" value="KRAB AND ZINC FINGER DOMAIN-CONTAINING"/>
    <property type="match status" value="1"/>
</dbReference>
<dbReference type="PROSITE" id="PS00028">
    <property type="entry name" value="ZINC_FINGER_C2H2_1"/>
    <property type="match status" value="7"/>
</dbReference>
<dbReference type="Proteomes" id="UP001497497">
    <property type="component" value="Unassembled WGS sequence"/>
</dbReference>